<gene>
    <name evidence="1" type="ORF">HUK38_14300</name>
</gene>
<evidence type="ECO:0000313" key="2">
    <source>
        <dbReference type="Proteomes" id="UP000548632"/>
    </source>
</evidence>
<accession>A0A839HME8</accession>
<evidence type="ECO:0000313" key="1">
    <source>
        <dbReference type="EMBL" id="MBB1127379.1"/>
    </source>
</evidence>
<reference evidence="1 2" key="1">
    <citation type="journal article" date="2020" name="Arch. Microbiol.">
        <title>The genome sequence of the giant phototrophic gammaproteobacterium Thiospirillum jenense gives insight into its physiological properties and phylogenetic relationships.</title>
        <authorList>
            <person name="Imhoff J.F."/>
            <person name="Meyer T.E."/>
            <person name="Kyndt J.A."/>
        </authorList>
    </citation>
    <scope>NUCLEOTIDE SEQUENCE [LARGE SCALE GENOMIC DNA]</scope>
    <source>
        <strain evidence="1 2">DSM 216</strain>
    </source>
</reference>
<dbReference type="Proteomes" id="UP000548632">
    <property type="component" value="Unassembled WGS sequence"/>
</dbReference>
<protein>
    <submittedName>
        <fullName evidence="1">Uncharacterized protein</fullName>
    </submittedName>
</protein>
<keyword evidence="2" id="KW-1185">Reference proteome</keyword>
<organism evidence="1 2">
    <name type="scientific">Thiospirillum jenense</name>
    <dbReference type="NCBI Taxonomy" id="1653858"/>
    <lineage>
        <taxon>Bacteria</taxon>
        <taxon>Pseudomonadati</taxon>
        <taxon>Pseudomonadota</taxon>
        <taxon>Gammaproteobacteria</taxon>
        <taxon>Chromatiales</taxon>
        <taxon>Chromatiaceae</taxon>
        <taxon>Thiospirillum</taxon>
    </lineage>
</organism>
<dbReference type="AlphaFoldDB" id="A0A839HME8"/>
<dbReference type="RefSeq" id="WP_182585001.1">
    <property type="nucleotide sequence ID" value="NZ_JABVCQ010000057.1"/>
</dbReference>
<dbReference type="EMBL" id="JABVCQ010000057">
    <property type="protein sequence ID" value="MBB1127379.1"/>
    <property type="molecule type" value="Genomic_DNA"/>
</dbReference>
<sequence>MANFALGQSQGQQRHQHGVKKNLVEFSGGLLAGAAGVLLLRRLFNRTKSPVQSSLTHSPCQHNCECCQRHNAAGDHHHHAELTIQSTGEVLQ</sequence>
<comment type="caution">
    <text evidence="1">The sequence shown here is derived from an EMBL/GenBank/DDBJ whole genome shotgun (WGS) entry which is preliminary data.</text>
</comment>
<name>A0A839HME8_9GAMM</name>
<proteinExistence type="predicted"/>